<keyword evidence="2" id="KW-1185">Reference proteome</keyword>
<evidence type="ECO:0000313" key="2">
    <source>
        <dbReference type="Proteomes" id="UP000769617"/>
    </source>
</evidence>
<proteinExistence type="predicted"/>
<evidence type="ECO:0008006" key="3">
    <source>
        <dbReference type="Google" id="ProtNLM"/>
    </source>
</evidence>
<evidence type="ECO:0000313" key="1">
    <source>
        <dbReference type="EMBL" id="MBW6392814.1"/>
    </source>
</evidence>
<dbReference type="Proteomes" id="UP000769617">
    <property type="component" value="Unassembled WGS sequence"/>
</dbReference>
<gene>
    <name evidence="1" type="ORF">KPL81_16790</name>
</gene>
<sequence length="179" mass="20120">MTLASVIFDARAAGAKLPRSLVLFEQAARHWQGGYELLLVDDTGDRRLPDLAQRYQAILISCGSASLGSRFNAAVAASRGNVLLFPGLGDRRAANWLSQRLIDLELANGWDAAVLPVRRHSWLRWWWLLQRPSPLDTFWVAREWFERIGGFDPQLGSDALPDLLERLRACQARVSIDIV</sequence>
<comment type="caution">
    <text evidence="1">The sequence shown here is derived from an EMBL/GenBank/DDBJ whole genome shotgun (WGS) entry which is preliminary data.</text>
</comment>
<name>A0ABS6ZRY0_9GAMM</name>
<dbReference type="SUPFAM" id="SSF53448">
    <property type="entry name" value="Nucleotide-diphospho-sugar transferases"/>
    <property type="match status" value="1"/>
</dbReference>
<accession>A0ABS6ZRY0</accession>
<protein>
    <recommendedName>
        <fullName evidence="3">Glycosyltransferase</fullName>
    </recommendedName>
</protein>
<organism evidence="1 2">
    <name type="scientific">Billgrantia antri</name>
    <dbReference type="NCBI Taxonomy" id="2846777"/>
    <lineage>
        <taxon>Bacteria</taxon>
        <taxon>Pseudomonadati</taxon>
        <taxon>Pseudomonadota</taxon>
        <taxon>Gammaproteobacteria</taxon>
        <taxon>Oceanospirillales</taxon>
        <taxon>Halomonadaceae</taxon>
        <taxon>Billgrantia</taxon>
    </lineage>
</organism>
<dbReference type="RefSeq" id="WP_219793154.1">
    <property type="nucleotide sequence ID" value="NZ_JAHYCA010000006.1"/>
</dbReference>
<reference evidence="1 2" key="1">
    <citation type="submission" date="2021-07" db="EMBL/GenBank/DDBJ databases">
        <authorList>
            <person name="So Y."/>
        </authorList>
    </citation>
    <scope>NUCLEOTIDE SEQUENCE [LARGE SCALE GENOMIC DNA]</scope>
    <source>
        <strain evidence="1 2">Y3S6</strain>
    </source>
</reference>
<dbReference type="InterPro" id="IPR029044">
    <property type="entry name" value="Nucleotide-diphossugar_trans"/>
</dbReference>
<dbReference type="EMBL" id="JAHYCA010000006">
    <property type="protein sequence ID" value="MBW6392814.1"/>
    <property type="molecule type" value="Genomic_DNA"/>
</dbReference>
<dbReference type="Gene3D" id="3.90.550.10">
    <property type="entry name" value="Spore Coat Polysaccharide Biosynthesis Protein SpsA, Chain A"/>
    <property type="match status" value="1"/>
</dbReference>